<dbReference type="PROSITE" id="PS00434">
    <property type="entry name" value="HSF_DOMAIN"/>
    <property type="match status" value="1"/>
</dbReference>
<keyword evidence="4" id="KW-0539">Nucleus</keyword>
<evidence type="ECO:0000256" key="3">
    <source>
        <dbReference type="ARBA" id="ARBA00023125"/>
    </source>
</evidence>
<dbReference type="Proteomes" id="UP001642540">
    <property type="component" value="Unassembled WGS sequence"/>
</dbReference>
<comment type="caution">
    <text evidence="8">The sequence shown here is derived from an EMBL/GenBank/DDBJ whole genome shotgun (WGS) entry which is preliminary data.</text>
</comment>
<dbReference type="InterPro" id="IPR000232">
    <property type="entry name" value="HSF_DNA-bd"/>
</dbReference>
<dbReference type="PANTHER" id="PTHR10015:SF427">
    <property type="entry name" value="HEAT SHOCK FACTOR PROTEIN"/>
    <property type="match status" value="1"/>
</dbReference>
<feature type="region of interest" description="Disordered" evidence="6">
    <location>
        <begin position="665"/>
        <end position="684"/>
    </location>
</feature>
<dbReference type="Gene3D" id="1.10.10.10">
    <property type="entry name" value="Winged helix-like DNA-binding domain superfamily/Winged helix DNA-binding domain"/>
    <property type="match status" value="1"/>
</dbReference>
<evidence type="ECO:0000256" key="5">
    <source>
        <dbReference type="RuleBase" id="RU004020"/>
    </source>
</evidence>
<keyword evidence="3" id="KW-0238">DNA-binding</keyword>
<feature type="compositionally biased region" description="Polar residues" evidence="6">
    <location>
        <begin position="269"/>
        <end position="281"/>
    </location>
</feature>
<evidence type="ECO:0000313" key="8">
    <source>
        <dbReference type="EMBL" id="CAL8100967.1"/>
    </source>
</evidence>
<accession>A0ABP1QJH2</accession>
<dbReference type="InterPro" id="IPR036390">
    <property type="entry name" value="WH_DNA-bd_sf"/>
</dbReference>
<evidence type="ECO:0000256" key="4">
    <source>
        <dbReference type="ARBA" id="ARBA00023242"/>
    </source>
</evidence>
<comment type="similarity">
    <text evidence="2 5">Belongs to the HSF family.</text>
</comment>
<evidence type="ECO:0000313" key="9">
    <source>
        <dbReference type="Proteomes" id="UP001642540"/>
    </source>
</evidence>
<dbReference type="Pfam" id="PF00447">
    <property type="entry name" value="HSF_DNA-bind"/>
    <property type="match status" value="1"/>
</dbReference>
<evidence type="ECO:0000256" key="6">
    <source>
        <dbReference type="SAM" id="MobiDB-lite"/>
    </source>
</evidence>
<dbReference type="InterPro" id="IPR036388">
    <property type="entry name" value="WH-like_DNA-bd_sf"/>
</dbReference>
<gene>
    <name evidence="8" type="ORF">ODALV1_LOCUS10690</name>
</gene>
<feature type="domain" description="HSF-type DNA-binding" evidence="7">
    <location>
        <begin position="59"/>
        <end position="83"/>
    </location>
</feature>
<name>A0ABP1QJH2_9HEXA</name>
<evidence type="ECO:0000259" key="7">
    <source>
        <dbReference type="PROSITE" id="PS00434"/>
    </source>
</evidence>
<keyword evidence="9" id="KW-1185">Reference proteome</keyword>
<feature type="region of interest" description="Disordered" evidence="6">
    <location>
        <begin position="263"/>
        <end position="284"/>
    </location>
</feature>
<proteinExistence type="inferred from homology"/>
<dbReference type="PANTHER" id="PTHR10015">
    <property type="entry name" value="HEAT SHOCK TRANSCRIPTION FACTOR"/>
    <property type="match status" value="1"/>
</dbReference>
<sequence length="684" mass="74729">MHTLVEVPVGTNGGTHVPAFLAKLWKIVDDSSTNDLICWSDMGNSFIIRNQAKFARDLLPLYYKHNNMASFVRQLNMYGFHKVVSVEQGGLRVDKDEMEFAHPFFLKGQETSLELIKRKIPASKHEESRIRPDSLNKVLLDVRQMKGRQETMDNKLLTMKRENEALWRELASLRQKHAKQTQIVSKLLQFLVGMMSQQTPRLAFKRRMPLMLNDKDGVKQKLSRTDANEPTGPVIHDVTELLESDDSVEAPEDQEYIIATTPGARSKDSSPMNAPSKSPYSETIVGGGLSPESPEMLFSVNPSSINPAVASPGPIVAQLQQVVNDVQQSKQQVRAKGKQSAKKVGGIGSTITSVKQENNVGFTKSPVNFIQNTIQPQLQVPVMSSAASAPQVSNSVPTTLFFSAPGVAEPVQVVLSIPDQVCTTVPSTSNVSTPVVAPSTSSTSGKPLNFPQQSLLNVPMNKPTPVHNNAMDAAGRNQAVNPRILLKSNGNVVSEDLDGHLDDVEVGLNHLKDLFKGEEYQVDSDTLIGVSNSRPFNFGAIDPETYAQLFNGSPPFDNTENHAEQTQQLQTAAVGGGDVGHLETQELVTYNPSLFELAEDDSNFFDESSNIFLDDELESMLTTDRNSLKRPEGQNRGVGQLSFTGVNLNNSFVSGLNTPVVCEPIIGQSSSIPGTSGASKRKRK</sequence>
<dbReference type="SMART" id="SM00415">
    <property type="entry name" value="HSF"/>
    <property type="match status" value="1"/>
</dbReference>
<dbReference type="PRINTS" id="PR00056">
    <property type="entry name" value="HSFDOMAIN"/>
</dbReference>
<organism evidence="8 9">
    <name type="scientific">Orchesella dallaii</name>
    <dbReference type="NCBI Taxonomy" id="48710"/>
    <lineage>
        <taxon>Eukaryota</taxon>
        <taxon>Metazoa</taxon>
        <taxon>Ecdysozoa</taxon>
        <taxon>Arthropoda</taxon>
        <taxon>Hexapoda</taxon>
        <taxon>Collembola</taxon>
        <taxon>Entomobryomorpha</taxon>
        <taxon>Entomobryoidea</taxon>
        <taxon>Orchesellidae</taxon>
        <taxon>Orchesellinae</taxon>
        <taxon>Orchesella</taxon>
    </lineage>
</organism>
<comment type="subcellular location">
    <subcellularLocation>
        <location evidence="1">Nucleus</location>
    </subcellularLocation>
</comment>
<evidence type="ECO:0000256" key="1">
    <source>
        <dbReference type="ARBA" id="ARBA00004123"/>
    </source>
</evidence>
<feature type="region of interest" description="Disordered" evidence="6">
    <location>
        <begin position="427"/>
        <end position="447"/>
    </location>
</feature>
<evidence type="ECO:0000256" key="2">
    <source>
        <dbReference type="ARBA" id="ARBA00006403"/>
    </source>
</evidence>
<feature type="compositionally biased region" description="Low complexity" evidence="6">
    <location>
        <begin position="427"/>
        <end position="444"/>
    </location>
</feature>
<reference evidence="8 9" key="1">
    <citation type="submission" date="2024-08" db="EMBL/GenBank/DDBJ databases">
        <authorList>
            <person name="Cucini C."/>
            <person name="Frati F."/>
        </authorList>
    </citation>
    <scope>NUCLEOTIDE SEQUENCE [LARGE SCALE GENOMIC DNA]</scope>
</reference>
<protein>
    <recommendedName>
        <fullName evidence="7">HSF-type DNA-binding domain-containing protein</fullName>
    </recommendedName>
</protein>
<feature type="compositionally biased region" description="Polar residues" evidence="6">
    <location>
        <begin position="667"/>
        <end position="678"/>
    </location>
</feature>
<dbReference type="SUPFAM" id="SSF46785">
    <property type="entry name" value="Winged helix' DNA-binding domain"/>
    <property type="match status" value="1"/>
</dbReference>
<dbReference type="EMBL" id="CAXLJM020000033">
    <property type="protein sequence ID" value="CAL8100967.1"/>
    <property type="molecule type" value="Genomic_DNA"/>
</dbReference>